<dbReference type="RefSeq" id="XP_046015611.1">
    <property type="nucleotide sequence ID" value="XM_046158400.1"/>
</dbReference>
<reference evidence="2" key="1">
    <citation type="journal article" date="2021" name="Nat. Commun.">
        <title>Genetic determinants of endophytism in the Arabidopsis root mycobiome.</title>
        <authorList>
            <person name="Mesny F."/>
            <person name="Miyauchi S."/>
            <person name="Thiergart T."/>
            <person name="Pickel B."/>
            <person name="Atanasova L."/>
            <person name="Karlsson M."/>
            <person name="Huettel B."/>
            <person name="Barry K.W."/>
            <person name="Haridas S."/>
            <person name="Chen C."/>
            <person name="Bauer D."/>
            <person name="Andreopoulos W."/>
            <person name="Pangilinan J."/>
            <person name="LaButti K."/>
            <person name="Riley R."/>
            <person name="Lipzen A."/>
            <person name="Clum A."/>
            <person name="Drula E."/>
            <person name="Henrissat B."/>
            <person name="Kohler A."/>
            <person name="Grigoriev I.V."/>
            <person name="Martin F.M."/>
            <person name="Hacquard S."/>
        </authorList>
    </citation>
    <scope>NUCLEOTIDE SEQUENCE</scope>
    <source>
        <strain evidence="2">MPI-CAGE-CH-0230</strain>
    </source>
</reference>
<feature type="compositionally biased region" description="Basic and acidic residues" evidence="1">
    <location>
        <begin position="192"/>
        <end position="213"/>
    </location>
</feature>
<feature type="region of interest" description="Disordered" evidence="1">
    <location>
        <begin position="302"/>
        <end position="467"/>
    </location>
</feature>
<dbReference type="EMBL" id="JAGTJQ010000003">
    <property type="protein sequence ID" value="KAH7035518.1"/>
    <property type="molecule type" value="Genomic_DNA"/>
</dbReference>
<feature type="compositionally biased region" description="Polar residues" evidence="1">
    <location>
        <begin position="414"/>
        <end position="425"/>
    </location>
</feature>
<gene>
    <name evidence="2" type="ORF">B0I36DRAFT_360871</name>
</gene>
<feature type="compositionally biased region" description="Basic and acidic residues" evidence="1">
    <location>
        <begin position="326"/>
        <end position="335"/>
    </location>
</feature>
<protein>
    <submittedName>
        <fullName evidence="2">Uncharacterized protein</fullName>
    </submittedName>
</protein>
<feature type="region of interest" description="Disordered" evidence="1">
    <location>
        <begin position="1"/>
        <end position="127"/>
    </location>
</feature>
<evidence type="ECO:0000256" key="1">
    <source>
        <dbReference type="SAM" id="MobiDB-lite"/>
    </source>
</evidence>
<comment type="caution">
    <text evidence="2">The sequence shown here is derived from an EMBL/GenBank/DDBJ whole genome shotgun (WGS) entry which is preliminary data.</text>
</comment>
<feature type="compositionally biased region" description="Acidic residues" evidence="1">
    <location>
        <begin position="237"/>
        <end position="248"/>
    </location>
</feature>
<feature type="compositionally biased region" description="Acidic residues" evidence="1">
    <location>
        <begin position="426"/>
        <end position="435"/>
    </location>
</feature>
<dbReference type="Proteomes" id="UP000756346">
    <property type="component" value="Unassembled WGS sequence"/>
</dbReference>
<feature type="compositionally biased region" description="Basic and acidic residues" evidence="1">
    <location>
        <begin position="364"/>
        <end position="380"/>
    </location>
</feature>
<feature type="compositionally biased region" description="Basic residues" evidence="1">
    <location>
        <begin position="440"/>
        <end position="456"/>
    </location>
</feature>
<accession>A0A9P9BR33</accession>
<feature type="compositionally biased region" description="Basic and acidic residues" evidence="1">
    <location>
        <begin position="225"/>
        <end position="236"/>
    </location>
</feature>
<keyword evidence="3" id="KW-1185">Reference proteome</keyword>
<dbReference type="AlphaFoldDB" id="A0A9P9BR33"/>
<feature type="compositionally biased region" description="Acidic residues" evidence="1">
    <location>
        <begin position="65"/>
        <end position="74"/>
    </location>
</feature>
<sequence length="467" mass="50970">MTRRLPWKRTSVGGGGGGTPVVGAARIADERSRVIGKSPATYRGSASGSTAKLGRDPDATQGSAGEEDDDDDRGDDCKIHTDEGEMEGIMTTAGGWRDSERNRRGAGMGLLDLDRAGSTSPPPEPVRESFMIDGLDHDDRWRMVEDEFLATAQQFTAHLHAAEYQRLKSASRSQNATTIRNISRPVVGRMTDLVRMKQERKARSERIRREKREMKKKKQKQSLALKRERGENRDENMNEDEDDSDDSAGDPYSNTSLFGMMERPQKTAALLGPPAATAATRSAAVAVESVAVPLRTSPRAPRIIEPTARPTFTSIPGLRRRTASTGDREVLKEVAVDDDNETTGSEEDLDGPPVRVRPQSGVQRAHDDHDHTARATKAQEVHPVAMSSASSHGKHAAGARTTPRASSPRKDSKQPTTVEVSSSTSGDDDDDDDDDILTRLKNRRASHKASRDRKSRPSTGSTYLDVG</sequence>
<evidence type="ECO:0000313" key="2">
    <source>
        <dbReference type="EMBL" id="KAH7035518.1"/>
    </source>
</evidence>
<name>A0A9P9BR33_9PEZI</name>
<dbReference type="OrthoDB" id="5374569at2759"/>
<feature type="region of interest" description="Disordered" evidence="1">
    <location>
        <begin position="191"/>
        <end position="258"/>
    </location>
</feature>
<dbReference type="GeneID" id="70187946"/>
<evidence type="ECO:0000313" key="3">
    <source>
        <dbReference type="Proteomes" id="UP000756346"/>
    </source>
</evidence>
<feature type="compositionally biased region" description="Polar residues" evidence="1">
    <location>
        <begin position="457"/>
        <end position="467"/>
    </location>
</feature>
<feature type="compositionally biased region" description="Acidic residues" evidence="1">
    <location>
        <begin position="336"/>
        <end position="350"/>
    </location>
</feature>
<organism evidence="2 3">
    <name type="scientific">Microdochium trichocladiopsis</name>
    <dbReference type="NCBI Taxonomy" id="1682393"/>
    <lineage>
        <taxon>Eukaryota</taxon>
        <taxon>Fungi</taxon>
        <taxon>Dikarya</taxon>
        <taxon>Ascomycota</taxon>
        <taxon>Pezizomycotina</taxon>
        <taxon>Sordariomycetes</taxon>
        <taxon>Xylariomycetidae</taxon>
        <taxon>Xylariales</taxon>
        <taxon>Microdochiaceae</taxon>
        <taxon>Microdochium</taxon>
    </lineage>
</organism>
<proteinExistence type="predicted"/>